<comment type="caution">
    <text evidence="1">The sequence shown here is derived from an EMBL/GenBank/DDBJ whole genome shotgun (WGS) entry which is preliminary data.</text>
</comment>
<evidence type="ECO:0000313" key="2">
    <source>
        <dbReference type="Proteomes" id="UP001180531"/>
    </source>
</evidence>
<sequence>MALAFKTREFQLRITPSADEAKDSFDFEFPSDLREDNNGFVVDAAIQSYRFENFINGSTEDWEIGGESVTLEVKNKARRKATVVVRANIRPQEAVARTNPAFQYRATVTVLVIADLKGSTSSSAS</sequence>
<gene>
    <name evidence="1" type="ORF">RM609_18580</name>
</gene>
<protein>
    <submittedName>
        <fullName evidence="1">Uncharacterized protein</fullName>
    </submittedName>
</protein>
<dbReference type="Proteomes" id="UP001180531">
    <property type="component" value="Unassembled WGS sequence"/>
</dbReference>
<evidence type="ECO:0000313" key="1">
    <source>
        <dbReference type="EMBL" id="MDT0451071.1"/>
    </source>
</evidence>
<reference evidence="1" key="1">
    <citation type="submission" date="2024-05" db="EMBL/GenBank/DDBJ databases">
        <title>30 novel species of actinomycetes from the DSMZ collection.</title>
        <authorList>
            <person name="Nouioui I."/>
        </authorList>
    </citation>
    <scope>NUCLEOTIDE SEQUENCE</scope>
    <source>
        <strain evidence="1">DSM 40473</strain>
    </source>
</reference>
<dbReference type="RefSeq" id="WP_311612276.1">
    <property type="nucleotide sequence ID" value="NZ_JAVRFI010000011.1"/>
</dbReference>
<name>A0ABU2SQ40_9ACTN</name>
<dbReference type="EMBL" id="JAVRFI010000011">
    <property type="protein sequence ID" value="MDT0451071.1"/>
    <property type="molecule type" value="Genomic_DNA"/>
</dbReference>
<accession>A0ABU2SQ40</accession>
<proteinExistence type="predicted"/>
<organism evidence="1 2">
    <name type="scientific">Streptomyces hesseae</name>
    <dbReference type="NCBI Taxonomy" id="3075519"/>
    <lineage>
        <taxon>Bacteria</taxon>
        <taxon>Bacillati</taxon>
        <taxon>Actinomycetota</taxon>
        <taxon>Actinomycetes</taxon>
        <taxon>Kitasatosporales</taxon>
        <taxon>Streptomycetaceae</taxon>
        <taxon>Streptomyces</taxon>
    </lineage>
</organism>
<keyword evidence="2" id="KW-1185">Reference proteome</keyword>